<accession>A0A0A2X3H9</accession>
<evidence type="ECO:0000313" key="2">
    <source>
        <dbReference type="Proteomes" id="UP000030518"/>
    </source>
</evidence>
<dbReference type="PATRIC" id="fig|1300345.3.peg.862"/>
<keyword evidence="2" id="KW-1185">Reference proteome</keyword>
<sequence length="123" mass="14123">MTILLRLSDDATLFEVCYIGEIDHRVRVRAIHEMQHRLRDGWVKQLLIDFTRSQPTSPVDDEHADAVREAWMSSTFPRGARIALLNPPDDYEDPMQQAGAAGHFVIRRFHDRATALAWLKGTL</sequence>
<reference evidence="1 2" key="1">
    <citation type="submission" date="2014-09" db="EMBL/GenBank/DDBJ databases">
        <title>Genome sequences of Lysobacter dokdonensis DS-58.</title>
        <authorList>
            <person name="Kim J.F."/>
            <person name="Kwak M.-J."/>
        </authorList>
    </citation>
    <scope>NUCLEOTIDE SEQUENCE [LARGE SCALE GENOMIC DNA]</scope>
    <source>
        <strain evidence="1 2">DS-58</strain>
    </source>
</reference>
<gene>
    <name evidence="1" type="ORF">LF41_2286</name>
</gene>
<dbReference type="EMBL" id="JRKJ01000005">
    <property type="protein sequence ID" value="KGQ19784.1"/>
    <property type="molecule type" value="Genomic_DNA"/>
</dbReference>
<proteinExistence type="predicted"/>
<dbReference type="OrthoDB" id="6030642at2"/>
<evidence type="ECO:0000313" key="1">
    <source>
        <dbReference type="EMBL" id="KGQ19784.1"/>
    </source>
</evidence>
<dbReference type="Proteomes" id="UP000030518">
    <property type="component" value="Unassembled WGS sequence"/>
</dbReference>
<dbReference type="RefSeq" id="WP_036166574.1">
    <property type="nucleotide sequence ID" value="NZ_JRKJ01000005.1"/>
</dbReference>
<name>A0A0A2X3H9_9GAMM</name>
<organism evidence="1 2">
    <name type="scientific">Lysobacter dokdonensis DS-58</name>
    <dbReference type="NCBI Taxonomy" id="1300345"/>
    <lineage>
        <taxon>Bacteria</taxon>
        <taxon>Pseudomonadati</taxon>
        <taxon>Pseudomonadota</taxon>
        <taxon>Gammaproteobacteria</taxon>
        <taxon>Lysobacterales</taxon>
        <taxon>Lysobacteraceae</taxon>
        <taxon>Noviluteimonas</taxon>
    </lineage>
</organism>
<dbReference type="STRING" id="1300345.LF41_2286"/>
<comment type="caution">
    <text evidence="1">The sequence shown here is derived from an EMBL/GenBank/DDBJ whole genome shotgun (WGS) entry which is preliminary data.</text>
</comment>
<dbReference type="AlphaFoldDB" id="A0A0A2X3H9"/>
<protein>
    <recommendedName>
        <fullName evidence="3">STAS/SEC14 domain-containing protein</fullName>
    </recommendedName>
</protein>
<evidence type="ECO:0008006" key="3">
    <source>
        <dbReference type="Google" id="ProtNLM"/>
    </source>
</evidence>